<dbReference type="PRINTS" id="PR01407">
    <property type="entry name" value="BUTYPHLNCDUF"/>
</dbReference>
<dbReference type="PROSITE" id="PS50188">
    <property type="entry name" value="B302_SPRY"/>
    <property type="match status" value="1"/>
</dbReference>
<dbReference type="Pfam" id="PF00622">
    <property type="entry name" value="SPRY"/>
    <property type="match status" value="1"/>
</dbReference>
<keyword evidence="5" id="KW-0812">Transmembrane</keyword>
<dbReference type="SMART" id="SM00449">
    <property type="entry name" value="SPRY"/>
    <property type="match status" value="1"/>
</dbReference>
<evidence type="ECO:0000256" key="1">
    <source>
        <dbReference type="ARBA" id="ARBA00009651"/>
    </source>
</evidence>
<dbReference type="InterPro" id="IPR006574">
    <property type="entry name" value="PRY"/>
</dbReference>
<organism evidence="7 8">
    <name type="scientific">Anolis carolinensis</name>
    <name type="common">Green anole</name>
    <name type="synonym">American chameleon</name>
    <dbReference type="NCBI Taxonomy" id="28377"/>
    <lineage>
        <taxon>Eukaryota</taxon>
        <taxon>Metazoa</taxon>
        <taxon>Chordata</taxon>
        <taxon>Craniata</taxon>
        <taxon>Vertebrata</taxon>
        <taxon>Euteleostomi</taxon>
        <taxon>Lepidosauria</taxon>
        <taxon>Squamata</taxon>
        <taxon>Bifurcata</taxon>
        <taxon>Unidentata</taxon>
        <taxon>Episquamata</taxon>
        <taxon>Toxicofera</taxon>
        <taxon>Iguania</taxon>
        <taxon>Dactyloidae</taxon>
        <taxon>Anolis</taxon>
    </lineage>
</organism>
<dbReference type="PANTHER" id="PTHR24103">
    <property type="entry name" value="E3 UBIQUITIN-PROTEIN LIGASE TRIM"/>
    <property type="match status" value="1"/>
</dbReference>
<reference evidence="7" key="3">
    <citation type="submission" date="2025-09" db="UniProtKB">
        <authorList>
            <consortium name="Ensembl"/>
        </authorList>
    </citation>
    <scope>IDENTIFICATION</scope>
</reference>
<dbReference type="SMART" id="SM00589">
    <property type="entry name" value="PRY"/>
    <property type="match status" value="1"/>
</dbReference>
<dbReference type="GeneTree" id="ENSGT01030000234669"/>
<dbReference type="Pfam" id="PF13765">
    <property type="entry name" value="PRY"/>
    <property type="match status" value="1"/>
</dbReference>
<keyword evidence="2" id="KW-0528">Neurotoxin</keyword>
<evidence type="ECO:0000256" key="2">
    <source>
        <dbReference type="ARBA" id="ARBA00022699"/>
    </source>
</evidence>
<keyword evidence="5" id="KW-0472">Membrane</keyword>
<dbReference type="InterPro" id="IPR001870">
    <property type="entry name" value="B30.2/SPRY"/>
</dbReference>
<feature type="transmembrane region" description="Helical" evidence="5">
    <location>
        <begin position="43"/>
        <end position="70"/>
    </location>
</feature>
<evidence type="ECO:0000256" key="4">
    <source>
        <dbReference type="SAM" id="MobiDB-lite"/>
    </source>
</evidence>
<evidence type="ECO:0000313" key="8">
    <source>
        <dbReference type="Proteomes" id="UP000001646"/>
    </source>
</evidence>
<evidence type="ECO:0000259" key="6">
    <source>
        <dbReference type="PROSITE" id="PS50188"/>
    </source>
</evidence>
<proteinExistence type="inferred from homology"/>
<keyword evidence="5" id="KW-1133">Transmembrane helix</keyword>
<comment type="function">
    <text evidence="3">Neurotoxin that produces dose-dependent hypolocomotion and hyperalgesia in mice. May directly act on the central nervous system, as it is 6500-fold more potent when administered intracerebroventricularly than intraperitoneal.</text>
</comment>
<dbReference type="InterPro" id="IPR013320">
    <property type="entry name" value="ConA-like_dom_sf"/>
</dbReference>
<dbReference type="InterPro" id="IPR043136">
    <property type="entry name" value="B30.2/SPRY_sf"/>
</dbReference>
<dbReference type="InterPro" id="IPR003879">
    <property type="entry name" value="Butyrophylin_SPRY"/>
</dbReference>
<dbReference type="Gene3D" id="2.60.120.920">
    <property type="match status" value="1"/>
</dbReference>
<evidence type="ECO:0000256" key="5">
    <source>
        <dbReference type="SAM" id="Phobius"/>
    </source>
</evidence>
<dbReference type="Ensembl" id="ENSACAT00000039379.1">
    <property type="protein sequence ID" value="ENSACAP00000027028.1"/>
    <property type="gene ID" value="ENSACAG00000034874.1"/>
</dbReference>
<dbReference type="InterPro" id="IPR003877">
    <property type="entry name" value="SPRY_dom"/>
</dbReference>
<reference evidence="7" key="2">
    <citation type="submission" date="2025-08" db="UniProtKB">
        <authorList>
            <consortium name="Ensembl"/>
        </authorList>
    </citation>
    <scope>IDENTIFICATION</scope>
</reference>
<comment type="similarity">
    <text evidence="1">Belongs to the ohanin/vespryn family.</text>
</comment>
<sequence>MDQNGSRQELDPERSKNEAGTPQGDTGPVSAEFLKLIFTAPLLFLWCKIILGILLLGSIALKMAVILLLFSASQCKDKKADPVLLEKILDKSCRAPVFANVKFDPDTAHHTIAISKDLKNIPWQNLTRAVTNNPKRFDSHPCVLGREGFTSGSHWWEVEVVEGHNWALGVARESVSRKDNSLFREGLSYWTIEHYSASWNGINVPNYSSHMVQDIKKIRVVLNYSGGQVSFFNDSRDLLYKLQAEFLGEKVYPFFCAGSKTQLILLQCPSGK</sequence>
<feature type="domain" description="B30.2/SPRY" evidence="6">
    <location>
        <begin position="80"/>
        <end position="272"/>
    </location>
</feature>
<evidence type="ECO:0000313" key="7">
    <source>
        <dbReference type="Ensembl" id="ENSACAP00000027028.1"/>
    </source>
</evidence>
<keyword evidence="2" id="KW-0800">Toxin</keyword>
<protein>
    <recommendedName>
        <fullName evidence="6">B30.2/SPRY domain-containing protein</fullName>
    </recommendedName>
</protein>
<feature type="compositionally biased region" description="Basic and acidic residues" evidence="4">
    <location>
        <begin position="8"/>
        <end position="17"/>
    </location>
</feature>
<dbReference type="InterPro" id="IPR050143">
    <property type="entry name" value="TRIM/RBCC"/>
</dbReference>
<name>A0A803SVN8_ANOCA</name>
<feature type="region of interest" description="Disordered" evidence="4">
    <location>
        <begin position="1"/>
        <end position="25"/>
    </location>
</feature>
<keyword evidence="8" id="KW-1185">Reference proteome</keyword>
<dbReference type="SUPFAM" id="SSF49899">
    <property type="entry name" value="Concanavalin A-like lectins/glucanases"/>
    <property type="match status" value="1"/>
</dbReference>
<accession>A0A803SVN8</accession>
<dbReference type="Proteomes" id="UP000001646">
    <property type="component" value="Unplaced"/>
</dbReference>
<dbReference type="InParanoid" id="A0A803SVN8"/>
<evidence type="ECO:0000256" key="3">
    <source>
        <dbReference type="ARBA" id="ARBA00034460"/>
    </source>
</evidence>
<dbReference type="AlphaFoldDB" id="A0A803SVN8"/>
<reference evidence="7" key="1">
    <citation type="submission" date="2009-12" db="EMBL/GenBank/DDBJ databases">
        <title>The Genome Sequence of Anolis carolinensis (Green Anole Lizard).</title>
        <authorList>
            <consortium name="The Genome Sequencing Platform"/>
            <person name="Di Palma F."/>
            <person name="Alfoldi J."/>
            <person name="Heiman D."/>
            <person name="Young S."/>
            <person name="Grabherr M."/>
            <person name="Johnson J."/>
            <person name="Lander E.S."/>
            <person name="Lindblad-Toh K."/>
        </authorList>
    </citation>
    <scope>NUCLEOTIDE SEQUENCE [LARGE SCALE GENOMIC DNA]</scope>
    <source>
        <strain evidence="7">JBL SC #1</strain>
    </source>
</reference>